<proteinExistence type="predicted"/>
<accession>A0AAQ3WYR3</accession>
<gene>
    <name evidence="1" type="ORF">U9M48_026177</name>
</gene>
<dbReference type="Proteomes" id="UP001341281">
    <property type="component" value="Chromosome 06"/>
</dbReference>
<protein>
    <submittedName>
        <fullName evidence="1">Uncharacterized protein</fullName>
    </submittedName>
</protein>
<organism evidence="1 2">
    <name type="scientific">Paspalum notatum var. saurae</name>
    <dbReference type="NCBI Taxonomy" id="547442"/>
    <lineage>
        <taxon>Eukaryota</taxon>
        <taxon>Viridiplantae</taxon>
        <taxon>Streptophyta</taxon>
        <taxon>Embryophyta</taxon>
        <taxon>Tracheophyta</taxon>
        <taxon>Spermatophyta</taxon>
        <taxon>Magnoliopsida</taxon>
        <taxon>Liliopsida</taxon>
        <taxon>Poales</taxon>
        <taxon>Poaceae</taxon>
        <taxon>PACMAD clade</taxon>
        <taxon>Panicoideae</taxon>
        <taxon>Andropogonodae</taxon>
        <taxon>Paspaleae</taxon>
        <taxon>Paspalinae</taxon>
        <taxon>Paspalum</taxon>
    </lineage>
</organism>
<keyword evidence="2" id="KW-1185">Reference proteome</keyword>
<dbReference type="EMBL" id="CP144750">
    <property type="protein sequence ID" value="WVZ78471.1"/>
    <property type="molecule type" value="Genomic_DNA"/>
</dbReference>
<evidence type="ECO:0000313" key="1">
    <source>
        <dbReference type="EMBL" id="WVZ78471.1"/>
    </source>
</evidence>
<dbReference type="AlphaFoldDB" id="A0AAQ3WYR3"/>
<sequence length="60" mass="7077">MNSKCDETWTIRHQEARAWSYFNQRWSKRPTKPRHDLEGPSVVFGRRSCPRDRGVLAAFG</sequence>
<name>A0AAQ3WYR3_PASNO</name>
<evidence type="ECO:0000313" key="2">
    <source>
        <dbReference type="Proteomes" id="UP001341281"/>
    </source>
</evidence>
<reference evidence="1 2" key="1">
    <citation type="submission" date="2024-02" db="EMBL/GenBank/DDBJ databases">
        <title>High-quality chromosome-scale genome assembly of Pensacola bahiagrass (Paspalum notatum Flugge var. saurae).</title>
        <authorList>
            <person name="Vega J.M."/>
            <person name="Podio M."/>
            <person name="Orjuela J."/>
            <person name="Siena L.A."/>
            <person name="Pessino S.C."/>
            <person name="Combes M.C."/>
            <person name="Mariac C."/>
            <person name="Albertini E."/>
            <person name="Pupilli F."/>
            <person name="Ortiz J.P.A."/>
            <person name="Leblanc O."/>
        </authorList>
    </citation>
    <scope>NUCLEOTIDE SEQUENCE [LARGE SCALE GENOMIC DNA]</scope>
    <source>
        <strain evidence="1">R1</strain>
        <tissue evidence="1">Leaf</tissue>
    </source>
</reference>